<feature type="compositionally biased region" description="Pro residues" evidence="1">
    <location>
        <begin position="94"/>
        <end position="109"/>
    </location>
</feature>
<reference evidence="3" key="1">
    <citation type="submission" date="2025-08" db="UniProtKB">
        <authorList>
            <consortium name="Ensembl"/>
        </authorList>
    </citation>
    <scope>IDENTIFICATION</scope>
</reference>
<feature type="signal peptide" evidence="2">
    <location>
        <begin position="1"/>
        <end position="26"/>
    </location>
</feature>
<feature type="chain" id="PRO_5034968770" evidence="2">
    <location>
        <begin position="27"/>
        <end position="164"/>
    </location>
</feature>
<evidence type="ECO:0000256" key="1">
    <source>
        <dbReference type="SAM" id="MobiDB-lite"/>
    </source>
</evidence>
<dbReference type="Proteomes" id="UP000694383">
    <property type="component" value="Unplaced"/>
</dbReference>
<accession>A0A8C7YDN8</accession>
<dbReference type="AlphaFoldDB" id="A0A8C7YDN8"/>
<protein>
    <submittedName>
        <fullName evidence="3">Uncharacterized protein</fullName>
    </submittedName>
</protein>
<evidence type="ECO:0000313" key="3">
    <source>
        <dbReference type="Ensembl" id="ENSOSIP00000027150.1"/>
    </source>
</evidence>
<feature type="region of interest" description="Disordered" evidence="1">
    <location>
        <begin position="30"/>
        <end position="145"/>
    </location>
</feature>
<name>A0A8C7YDN8_9TELE</name>
<evidence type="ECO:0000256" key="2">
    <source>
        <dbReference type="SAM" id="SignalP"/>
    </source>
</evidence>
<evidence type="ECO:0000313" key="4">
    <source>
        <dbReference type="Proteomes" id="UP000694383"/>
    </source>
</evidence>
<dbReference type="GeneTree" id="ENSGT01000000221016"/>
<reference evidence="3" key="2">
    <citation type="submission" date="2025-09" db="UniProtKB">
        <authorList>
            <consortium name="Ensembl"/>
        </authorList>
    </citation>
    <scope>IDENTIFICATION</scope>
</reference>
<keyword evidence="2" id="KW-0732">Signal</keyword>
<dbReference type="Ensembl" id="ENSOSIT00000028626.1">
    <property type="protein sequence ID" value="ENSOSIP00000027150.1"/>
    <property type="gene ID" value="ENSOSIG00000014266.1"/>
</dbReference>
<keyword evidence="4" id="KW-1185">Reference proteome</keyword>
<proteinExistence type="predicted"/>
<sequence>MCPVPPVSVSGLVFFLYLFVEFGAEGFSSQSFSQGGSFRGNPSPQSFDGLDQGPPPGIGFNANPGSVPSGPPSTNYNNIQIPPGAHAPANTPADLPPPAEAAKPMPAPRSVPAVDPTLLSAQQQPGKKRRADAPNPQTPFIGRSAPARRTLLQSASRLSLCAGG</sequence>
<organism evidence="3 4">
    <name type="scientific">Oryzias sinensis</name>
    <name type="common">Chinese medaka</name>
    <dbReference type="NCBI Taxonomy" id="183150"/>
    <lineage>
        <taxon>Eukaryota</taxon>
        <taxon>Metazoa</taxon>
        <taxon>Chordata</taxon>
        <taxon>Craniata</taxon>
        <taxon>Vertebrata</taxon>
        <taxon>Euteleostomi</taxon>
        <taxon>Actinopterygii</taxon>
        <taxon>Neopterygii</taxon>
        <taxon>Teleostei</taxon>
        <taxon>Neoteleostei</taxon>
        <taxon>Acanthomorphata</taxon>
        <taxon>Ovalentaria</taxon>
        <taxon>Atherinomorphae</taxon>
        <taxon>Beloniformes</taxon>
        <taxon>Adrianichthyidae</taxon>
        <taxon>Oryziinae</taxon>
        <taxon>Oryzias</taxon>
    </lineage>
</organism>